<evidence type="ECO:0000313" key="21">
    <source>
        <dbReference type="EMBL" id="KAI6650951.1"/>
    </source>
</evidence>
<dbReference type="GO" id="GO:0046872">
    <property type="term" value="F:metal ion binding"/>
    <property type="evidence" value="ECO:0007669"/>
    <property type="project" value="UniProtKB-KW"/>
</dbReference>
<keyword evidence="9 18" id="KW-0479">Metal-binding</keyword>
<dbReference type="CDD" id="cd00207">
    <property type="entry name" value="fer2"/>
    <property type="match status" value="1"/>
</dbReference>
<dbReference type="Gene3D" id="3.10.20.30">
    <property type="match status" value="1"/>
</dbReference>
<dbReference type="InterPro" id="IPR006058">
    <property type="entry name" value="2Fe2S_fd_BS"/>
</dbReference>
<dbReference type="AlphaFoldDB" id="A0AAV7JRF3"/>
<dbReference type="NCBIfam" id="TIGR00384">
    <property type="entry name" value="dhsB"/>
    <property type="match status" value="1"/>
</dbReference>
<keyword evidence="11" id="KW-0809">Transit peptide</keyword>
<dbReference type="GO" id="GO:0051539">
    <property type="term" value="F:4 iron, 4 sulfur cluster binding"/>
    <property type="evidence" value="ECO:0007669"/>
    <property type="project" value="UniProtKB-KW"/>
</dbReference>
<evidence type="ECO:0000256" key="1">
    <source>
        <dbReference type="ARBA" id="ARBA00004443"/>
    </source>
</evidence>
<sequence>MNQLQRILRTNITSTFIRCFSTAPATTPKPRNKRFSIYRWNPDTPGTSPRQQIYTLDLDKCGPMVLDALIDIKNQIDPTLTFRRSCREGICGSCAMNIDGTNTLACLCKINTDTSNVCKVYPLPHMYVVKDLVPDMTHFYEQYKEIEPYLKRKDNTRVGKKQIYQSIDDRAKLDGLYECILCACCSTSCPSYWWNSDKYLGPAALLQAYRWIIDSRDEYTEERLRELHDPFSLYRCHTIMNCARTCPKNLNPGKAIAEIKKLM</sequence>
<comment type="pathway">
    <text evidence="2 18">Carbohydrate metabolism; tricarboxylic acid cycle; fumarate from succinate (eukaryal route): step 1/1.</text>
</comment>
<dbReference type="Pfam" id="PF13534">
    <property type="entry name" value="Fer4_17"/>
    <property type="match status" value="1"/>
</dbReference>
<comment type="similarity">
    <text evidence="3 18">Belongs to the succinate dehydrogenase/fumarate reductase iron-sulfur protein family.</text>
</comment>
<comment type="caution">
    <text evidence="21">The sequence shown here is derived from an EMBL/GenBank/DDBJ whole genome shotgun (WGS) entry which is preliminary data.</text>
</comment>
<evidence type="ECO:0000256" key="6">
    <source>
        <dbReference type="ARBA" id="ARBA00022485"/>
    </source>
</evidence>
<keyword evidence="22" id="KW-1185">Reference proteome</keyword>
<dbReference type="InterPro" id="IPR036010">
    <property type="entry name" value="2Fe-2S_ferredoxin-like_sf"/>
</dbReference>
<keyword evidence="15 18" id="KW-0496">Mitochondrion</keyword>
<evidence type="ECO:0000256" key="3">
    <source>
        <dbReference type="ARBA" id="ARBA00009433"/>
    </source>
</evidence>
<dbReference type="InterPro" id="IPR009051">
    <property type="entry name" value="Helical_ferredxn"/>
</dbReference>
<dbReference type="PROSITE" id="PS51085">
    <property type="entry name" value="2FE2S_FER_2"/>
    <property type="match status" value="1"/>
</dbReference>
<evidence type="ECO:0000313" key="22">
    <source>
        <dbReference type="Proteomes" id="UP001165289"/>
    </source>
</evidence>
<dbReference type="InterPro" id="IPR017900">
    <property type="entry name" value="4Fe4S_Fe_S_CS"/>
</dbReference>
<evidence type="ECO:0000256" key="2">
    <source>
        <dbReference type="ARBA" id="ARBA00004788"/>
    </source>
</evidence>
<dbReference type="Proteomes" id="UP001165289">
    <property type="component" value="Unassembled WGS sequence"/>
</dbReference>
<evidence type="ECO:0000256" key="17">
    <source>
        <dbReference type="ARBA" id="ARBA00023291"/>
    </source>
</evidence>
<evidence type="ECO:0000256" key="9">
    <source>
        <dbReference type="ARBA" id="ARBA00022723"/>
    </source>
</evidence>
<dbReference type="SUPFAM" id="SSF46548">
    <property type="entry name" value="alpha-helical ferredoxin"/>
    <property type="match status" value="1"/>
</dbReference>
<dbReference type="InterPro" id="IPR017896">
    <property type="entry name" value="4Fe4S_Fe-S-bd"/>
</dbReference>
<evidence type="ECO:0000256" key="12">
    <source>
        <dbReference type="ARBA" id="ARBA00023002"/>
    </source>
</evidence>
<dbReference type="EC" id="1.3.5.1" evidence="4 18"/>
<dbReference type="FunFam" id="3.10.20.30:FF:000007">
    <property type="entry name" value="Succinate dehydrogenase [ubiquinone] iron-sulfur subunit, mitochondrial"/>
    <property type="match status" value="1"/>
</dbReference>
<evidence type="ECO:0000256" key="8">
    <source>
        <dbReference type="ARBA" id="ARBA00022714"/>
    </source>
</evidence>
<evidence type="ECO:0000256" key="5">
    <source>
        <dbReference type="ARBA" id="ARBA00016766"/>
    </source>
</evidence>
<dbReference type="SUPFAM" id="SSF54292">
    <property type="entry name" value="2Fe-2S ferredoxin-like"/>
    <property type="match status" value="1"/>
</dbReference>
<evidence type="ECO:0000256" key="4">
    <source>
        <dbReference type="ARBA" id="ARBA00012792"/>
    </source>
</evidence>
<gene>
    <name evidence="21" type="ORF">LOD99_5791</name>
</gene>
<evidence type="ECO:0000256" key="7">
    <source>
        <dbReference type="ARBA" id="ARBA00022532"/>
    </source>
</evidence>
<dbReference type="PROSITE" id="PS00198">
    <property type="entry name" value="4FE4S_FER_1"/>
    <property type="match status" value="1"/>
</dbReference>
<keyword evidence="13 18" id="KW-0408">Iron</keyword>
<comment type="cofactor">
    <cofactor evidence="18">
        <name>[2Fe-2S] cluster</name>
        <dbReference type="ChEBI" id="CHEBI:190135"/>
    </cofactor>
    <text evidence="18">Binds 1 [2Fe-2S] cluster.</text>
</comment>
<feature type="domain" description="2Fe-2S ferredoxin-type" evidence="19">
    <location>
        <begin position="33"/>
        <end position="126"/>
    </location>
</feature>
<keyword evidence="16" id="KW-0472">Membrane</keyword>
<keyword evidence="17 18" id="KW-0003">3Fe-4S</keyword>
<keyword evidence="6 18" id="KW-0004">4Fe-4S</keyword>
<dbReference type="GO" id="GO:0008177">
    <property type="term" value="F:succinate dehydrogenase (quinone) activity"/>
    <property type="evidence" value="ECO:0007669"/>
    <property type="project" value="UniProtKB-EC"/>
</dbReference>
<dbReference type="FunFam" id="1.10.1060.10:FF:000029">
    <property type="entry name" value="Succinate dehydrogenase [ubiquinone] iron-sulfur subunit, mitochondrial"/>
    <property type="match status" value="1"/>
</dbReference>
<dbReference type="PROSITE" id="PS00197">
    <property type="entry name" value="2FE2S_FER_1"/>
    <property type="match status" value="1"/>
</dbReference>
<dbReference type="InterPro" id="IPR004489">
    <property type="entry name" value="Succ_DH/fum_Rdtase_Fe-S"/>
</dbReference>
<evidence type="ECO:0000256" key="10">
    <source>
        <dbReference type="ARBA" id="ARBA00022792"/>
    </source>
</evidence>
<organism evidence="21 22">
    <name type="scientific">Oopsacas minuta</name>
    <dbReference type="NCBI Taxonomy" id="111878"/>
    <lineage>
        <taxon>Eukaryota</taxon>
        <taxon>Metazoa</taxon>
        <taxon>Porifera</taxon>
        <taxon>Hexactinellida</taxon>
        <taxon>Hexasterophora</taxon>
        <taxon>Lyssacinosida</taxon>
        <taxon>Leucopsacidae</taxon>
        <taxon>Oopsacas</taxon>
    </lineage>
</organism>
<keyword evidence="10 18" id="KW-0999">Mitochondrion inner membrane</keyword>
<dbReference type="GO" id="GO:0006099">
    <property type="term" value="P:tricarboxylic acid cycle"/>
    <property type="evidence" value="ECO:0007669"/>
    <property type="project" value="UniProtKB-KW"/>
</dbReference>
<name>A0AAV7JRF3_9METZ</name>
<evidence type="ECO:0000256" key="16">
    <source>
        <dbReference type="ARBA" id="ARBA00023136"/>
    </source>
</evidence>
<dbReference type="PROSITE" id="PS51379">
    <property type="entry name" value="4FE4S_FER_2"/>
    <property type="match status" value="1"/>
</dbReference>
<feature type="domain" description="4Fe-4S ferredoxin-type" evidence="20">
    <location>
        <begin position="169"/>
        <end position="199"/>
    </location>
</feature>
<evidence type="ECO:0000259" key="20">
    <source>
        <dbReference type="PROSITE" id="PS51379"/>
    </source>
</evidence>
<dbReference type="InterPro" id="IPR001041">
    <property type="entry name" value="2Fe-2S_ferredoxin-type"/>
</dbReference>
<dbReference type="GO" id="GO:0051537">
    <property type="term" value="F:2 iron, 2 sulfur cluster binding"/>
    <property type="evidence" value="ECO:0007669"/>
    <property type="project" value="UniProtKB-KW"/>
</dbReference>
<dbReference type="EMBL" id="JAKMXF010000309">
    <property type="protein sequence ID" value="KAI6650951.1"/>
    <property type="molecule type" value="Genomic_DNA"/>
</dbReference>
<dbReference type="GO" id="GO:0009055">
    <property type="term" value="F:electron transfer activity"/>
    <property type="evidence" value="ECO:0007669"/>
    <property type="project" value="InterPro"/>
</dbReference>
<dbReference type="Pfam" id="PF13085">
    <property type="entry name" value="Fer2_3"/>
    <property type="match status" value="1"/>
</dbReference>
<keyword evidence="14 18" id="KW-0411">Iron-sulfur</keyword>
<evidence type="ECO:0000256" key="13">
    <source>
        <dbReference type="ARBA" id="ARBA00023004"/>
    </source>
</evidence>
<keyword evidence="8 18" id="KW-0001">2Fe-2S</keyword>
<evidence type="ECO:0000256" key="11">
    <source>
        <dbReference type="ARBA" id="ARBA00022946"/>
    </source>
</evidence>
<dbReference type="InterPro" id="IPR012675">
    <property type="entry name" value="Beta-grasp_dom_sf"/>
</dbReference>
<evidence type="ECO:0000256" key="15">
    <source>
        <dbReference type="ARBA" id="ARBA00023128"/>
    </source>
</evidence>
<evidence type="ECO:0000256" key="14">
    <source>
        <dbReference type="ARBA" id="ARBA00023014"/>
    </source>
</evidence>
<protein>
    <recommendedName>
        <fullName evidence="5 18">Succinate dehydrogenase [ubiquinone] iron-sulfur subunit, mitochondrial</fullName>
        <ecNumber evidence="4 18">1.3.5.1</ecNumber>
    </recommendedName>
</protein>
<dbReference type="GO" id="GO:0005743">
    <property type="term" value="C:mitochondrial inner membrane"/>
    <property type="evidence" value="ECO:0007669"/>
    <property type="project" value="UniProtKB-SubCell"/>
</dbReference>
<dbReference type="InterPro" id="IPR025192">
    <property type="entry name" value="Succ_DH/fum_Rdtase_N"/>
</dbReference>
<accession>A0AAV7JRF3</accession>
<keyword evidence="7" id="KW-0816">Tricarboxylic acid cycle</keyword>
<dbReference type="GO" id="GO:0051538">
    <property type="term" value="F:3 iron, 4 sulfur cluster binding"/>
    <property type="evidence" value="ECO:0007669"/>
    <property type="project" value="UniProtKB-KW"/>
</dbReference>
<reference evidence="21 22" key="1">
    <citation type="journal article" date="2023" name="BMC Biol.">
        <title>The compact genome of the sponge Oopsacas minuta (Hexactinellida) is lacking key metazoan core genes.</title>
        <authorList>
            <person name="Santini S."/>
            <person name="Schenkelaars Q."/>
            <person name="Jourda C."/>
            <person name="Duchesne M."/>
            <person name="Belahbib H."/>
            <person name="Rocher C."/>
            <person name="Selva M."/>
            <person name="Riesgo A."/>
            <person name="Vervoort M."/>
            <person name="Leys S.P."/>
            <person name="Kodjabachian L."/>
            <person name="Le Bivic A."/>
            <person name="Borchiellini C."/>
            <person name="Claverie J.M."/>
            <person name="Renard E."/>
        </authorList>
    </citation>
    <scope>NUCLEOTIDE SEQUENCE [LARGE SCALE GENOMIC DNA]</scope>
    <source>
        <strain evidence="21">SPO-2</strain>
    </source>
</reference>
<keyword evidence="12" id="KW-0560">Oxidoreductase</keyword>
<proteinExistence type="inferred from homology"/>
<evidence type="ECO:0000259" key="19">
    <source>
        <dbReference type="PROSITE" id="PS51085"/>
    </source>
</evidence>
<dbReference type="NCBIfam" id="NF004616">
    <property type="entry name" value="PRK05950.1"/>
    <property type="match status" value="1"/>
</dbReference>
<evidence type="ECO:0000256" key="18">
    <source>
        <dbReference type="RuleBase" id="RU361237"/>
    </source>
</evidence>
<comment type="subcellular location">
    <subcellularLocation>
        <location evidence="1 18">Mitochondrion inner membrane</location>
        <topology evidence="1 18">Peripheral membrane protein</topology>
        <orientation evidence="1 18">Matrix side</orientation>
    </subcellularLocation>
</comment>
<dbReference type="PANTHER" id="PTHR11921:SF29">
    <property type="entry name" value="SUCCINATE DEHYDROGENASE [UBIQUINONE] IRON-SULFUR SUBUNIT, MITOCHONDRIAL"/>
    <property type="match status" value="1"/>
</dbReference>
<comment type="function">
    <text evidence="18">Iron-sulfur protein (IP) subunit of succinate dehydrogenase (SDH) that is involved in complex II of the mitochondrial electron transport chain and is responsible for transferring electrons from succinate to ubiquinone (coenzyme Q).</text>
</comment>
<comment type="cofactor">
    <cofactor evidence="18">
        <name>[4Fe-4S] cluster</name>
        <dbReference type="ChEBI" id="CHEBI:49883"/>
    </cofactor>
    <text evidence="18">Binds 1 [4Fe-4S] cluster.</text>
</comment>
<comment type="catalytic activity">
    <reaction evidence="18">
        <text>a quinone + succinate = fumarate + a quinol</text>
        <dbReference type="Rhea" id="RHEA:40523"/>
        <dbReference type="ChEBI" id="CHEBI:24646"/>
        <dbReference type="ChEBI" id="CHEBI:29806"/>
        <dbReference type="ChEBI" id="CHEBI:30031"/>
        <dbReference type="ChEBI" id="CHEBI:132124"/>
    </reaction>
</comment>
<comment type="cofactor">
    <cofactor evidence="18">
        <name>[3Fe-4S] cluster</name>
        <dbReference type="ChEBI" id="CHEBI:21137"/>
    </cofactor>
    <text evidence="18">Binds 1 [3Fe-4S] cluster.</text>
</comment>
<dbReference type="Gene3D" id="1.10.1060.10">
    <property type="entry name" value="Alpha-helical ferredoxin"/>
    <property type="match status" value="1"/>
</dbReference>
<dbReference type="InterPro" id="IPR050573">
    <property type="entry name" value="SDH/FRD_Iron-Sulfur"/>
</dbReference>
<dbReference type="GO" id="GO:0022904">
    <property type="term" value="P:respiratory electron transport chain"/>
    <property type="evidence" value="ECO:0007669"/>
    <property type="project" value="TreeGrafter"/>
</dbReference>
<dbReference type="PANTHER" id="PTHR11921">
    <property type="entry name" value="SUCCINATE DEHYDROGENASE IRON-SULFUR PROTEIN"/>
    <property type="match status" value="1"/>
</dbReference>